<comment type="caution">
    <text evidence="2">The sequence shown here is derived from an EMBL/GenBank/DDBJ whole genome shotgun (WGS) entry which is preliminary data.</text>
</comment>
<sequence length="175" mass="19124">MKNLFVALFVLITSLTATSQVKATAFPDAGFMAAFPTKPEVEKNQVDTKAGKIESTAYTCEGEDFVITLSENIYPAELIKKLGDVGVQGILDGAKNGAIKNFETQMEGKYTSTMDETFLYDGKYKATKFGGTAGEVDMEALCIVKENHFFILIIMGNTKAEAATQFVKSFKLIEK</sequence>
<evidence type="ECO:0000256" key="1">
    <source>
        <dbReference type="SAM" id="SignalP"/>
    </source>
</evidence>
<accession>A0ABP7W2M8</accession>
<gene>
    <name evidence="2" type="ORF">GCM10022389_26740</name>
</gene>
<reference evidence="3" key="1">
    <citation type="journal article" date="2019" name="Int. J. Syst. Evol. Microbiol.">
        <title>The Global Catalogue of Microorganisms (GCM) 10K type strain sequencing project: providing services to taxonomists for standard genome sequencing and annotation.</title>
        <authorList>
            <consortium name="The Broad Institute Genomics Platform"/>
            <consortium name="The Broad Institute Genome Sequencing Center for Infectious Disease"/>
            <person name="Wu L."/>
            <person name="Ma J."/>
        </authorList>
    </citation>
    <scope>NUCLEOTIDE SEQUENCE [LARGE SCALE GENOMIC DNA]</scope>
    <source>
        <strain evidence="3">JCM 17069</strain>
    </source>
</reference>
<dbReference type="Proteomes" id="UP001500367">
    <property type="component" value="Unassembled WGS sequence"/>
</dbReference>
<dbReference type="RefSeq" id="WP_344817175.1">
    <property type="nucleotide sequence ID" value="NZ_BAABCT010000009.1"/>
</dbReference>
<feature type="chain" id="PRO_5045549140" description="PsbP C-terminal domain-containing protein" evidence="1">
    <location>
        <begin position="20"/>
        <end position="175"/>
    </location>
</feature>
<keyword evidence="3" id="KW-1185">Reference proteome</keyword>
<evidence type="ECO:0008006" key="4">
    <source>
        <dbReference type="Google" id="ProtNLM"/>
    </source>
</evidence>
<feature type="signal peptide" evidence="1">
    <location>
        <begin position="1"/>
        <end position="19"/>
    </location>
</feature>
<keyword evidence="1" id="KW-0732">Signal</keyword>
<evidence type="ECO:0000313" key="2">
    <source>
        <dbReference type="EMBL" id="GAA4079364.1"/>
    </source>
</evidence>
<organism evidence="2 3">
    <name type="scientific">Flavobacterium cheonanense</name>
    <dbReference type="NCBI Taxonomy" id="706183"/>
    <lineage>
        <taxon>Bacteria</taxon>
        <taxon>Pseudomonadati</taxon>
        <taxon>Bacteroidota</taxon>
        <taxon>Flavobacteriia</taxon>
        <taxon>Flavobacteriales</taxon>
        <taxon>Flavobacteriaceae</taxon>
        <taxon>Flavobacterium</taxon>
    </lineage>
</organism>
<name>A0ABP7W2M8_9FLAO</name>
<proteinExistence type="predicted"/>
<evidence type="ECO:0000313" key="3">
    <source>
        <dbReference type="Proteomes" id="UP001500367"/>
    </source>
</evidence>
<protein>
    <recommendedName>
        <fullName evidence="4">PsbP C-terminal domain-containing protein</fullName>
    </recommendedName>
</protein>
<dbReference type="EMBL" id="BAABCT010000009">
    <property type="protein sequence ID" value="GAA4079364.1"/>
    <property type="molecule type" value="Genomic_DNA"/>
</dbReference>